<evidence type="ECO:0000313" key="2">
    <source>
        <dbReference type="EMBL" id="SEP54580.1"/>
    </source>
</evidence>
<keyword evidence="1" id="KW-1133">Transmembrane helix</keyword>
<gene>
    <name evidence="2" type="ORF">SAMN04489732_1592</name>
</gene>
<dbReference type="STRING" id="394193.SAMN04489732_1592"/>
<organism evidence="2 3">
    <name type="scientific">Amycolatopsis saalfeldensis</name>
    <dbReference type="NCBI Taxonomy" id="394193"/>
    <lineage>
        <taxon>Bacteria</taxon>
        <taxon>Bacillati</taxon>
        <taxon>Actinomycetota</taxon>
        <taxon>Actinomycetes</taxon>
        <taxon>Pseudonocardiales</taxon>
        <taxon>Pseudonocardiaceae</taxon>
        <taxon>Amycolatopsis</taxon>
    </lineage>
</organism>
<sequence length="179" mass="19014">MVLFIVGLAAYSAWLLEFVVPTGLSPVDRPAEDLLGADVLFRVARGVAGLAFALSGPPLMRLAPVHWTGRLSAISVCLFGFLMLADAARPGTRAVDVAANLVFVAGALSLVLWWPPRWREWAVGGLALVLVTWALVLVAGLLGPGHLEGLFTRAQLVVRTVLLAVGVTYVAVMPAPRRL</sequence>
<keyword evidence="1" id="KW-0812">Transmembrane</keyword>
<protein>
    <recommendedName>
        <fullName evidence="4">DUF998 domain-containing protein</fullName>
    </recommendedName>
</protein>
<keyword evidence="1" id="KW-0472">Membrane</keyword>
<evidence type="ECO:0008006" key="4">
    <source>
        <dbReference type="Google" id="ProtNLM"/>
    </source>
</evidence>
<evidence type="ECO:0000313" key="3">
    <source>
        <dbReference type="Proteomes" id="UP000198582"/>
    </source>
</evidence>
<reference evidence="2 3" key="1">
    <citation type="submission" date="2016-10" db="EMBL/GenBank/DDBJ databases">
        <authorList>
            <person name="de Groot N.N."/>
        </authorList>
    </citation>
    <scope>NUCLEOTIDE SEQUENCE [LARGE SCALE GENOMIC DNA]</scope>
    <source>
        <strain evidence="2 3">DSM 44993</strain>
    </source>
</reference>
<dbReference type="AlphaFoldDB" id="A0A1H8YQW9"/>
<proteinExistence type="predicted"/>
<feature type="transmembrane region" description="Helical" evidence="1">
    <location>
        <begin position="121"/>
        <end position="142"/>
    </location>
</feature>
<feature type="transmembrane region" description="Helical" evidence="1">
    <location>
        <begin position="67"/>
        <end position="85"/>
    </location>
</feature>
<name>A0A1H8YQW9_9PSEU</name>
<evidence type="ECO:0000256" key="1">
    <source>
        <dbReference type="SAM" id="Phobius"/>
    </source>
</evidence>
<feature type="transmembrane region" description="Helical" evidence="1">
    <location>
        <begin position="97"/>
        <end position="114"/>
    </location>
</feature>
<dbReference type="Proteomes" id="UP000198582">
    <property type="component" value="Unassembled WGS sequence"/>
</dbReference>
<dbReference type="EMBL" id="FOEF01000059">
    <property type="protein sequence ID" value="SEP54580.1"/>
    <property type="molecule type" value="Genomic_DNA"/>
</dbReference>
<keyword evidence="3" id="KW-1185">Reference proteome</keyword>
<accession>A0A1H8YQW9</accession>
<feature type="transmembrane region" description="Helical" evidence="1">
    <location>
        <begin position="154"/>
        <end position="172"/>
    </location>
</feature>